<keyword evidence="1" id="KW-0677">Repeat</keyword>
<dbReference type="InterPro" id="IPR051589">
    <property type="entry name" value="Sialate-O-sulfotransferase"/>
</dbReference>
<comment type="caution">
    <text evidence="3">The sequence shown here is derived from an EMBL/GenBank/DDBJ whole genome shotgun (WGS) entry which is preliminary data.</text>
</comment>
<gene>
    <name evidence="3" type="ORF">CVT26_006874</name>
</gene>
<accession>A0A409W0R8</accession>
<dbReference type="SMART" id="SM00321">
    <property type="entry name" value="WSC"/>
    <property type="match status" value="2"/>
</dbReference>
<dbReference type="EMBL" id="NHYE01005473">
    <property type="protein sequence ID" value="PPQ72096.1"/>
    <property type="molecule type" value="Genomic_DNA"/>
</dbReference>
<protein>
    <recommendedName>
        <fullName evidence="2">WSC domain-containing protein</fullName>
    </recommendedName>
</protein>
<sequence>MFVSDFSRFTVTDFVPQIVVGAMGILDTRQSANSDGPPAEWEFVGCYTDNAGSRTLRAQSFVNTTSMTPALCIELCGPDNFYPQYGFAGVEYSQECFCDGIIQITGNLTDPSECNLPCKGDRSLTCGGSNHISVFTNGTPSPKITTAAAVNHGPNQLVGPLWQYVGCYSDNPIPNRNLQFMVQIAGLRDINTCAAACLNVFNGQTVPTIFAGSEFGGECWCGTSVSPTAQRLPDRMCESMGCLDINDQACGGSFIMMLYQLLPLTFTPLSACNLNLPAPAPFFHLEAVFLDNPSERVPITTTSIVERQVLANTGFGLVTKTEAGILSVRPFDSSLLKFADLCRVRHVRHALSQFPST</sequence>
<reference evidence="3 4" key="1">
    <citation type="journal article" date="2018" name="Evol. Lett.">
        <title>Horizontal gene cluster transfer increased hallucinogenic mushroom diversity.</title>
        <authorList>
            <person name="Reynolds H.T."/>
            <person name="Vijayakumar V."/>
            <person name="Gluck-Thaler E."/>
            <person name="Korotkin H.B."/>
            <person name="Matheny P.B."/>
            <person name="Slot J.C."/>
        </authorList>
    </citation>
    <scope>NUCLEOTIDE SEQUENCE [LARGE SCALE GENOMIC DNA]</scope>
    <source>
        <strain evidence="3 4">SRW20</strain>
    </source>
</reference>
<dbReference type="STRING" id="231916.A0A409W0R8"/>
<dbReference type="PROSITE" id="PS51212">
    <property type="entry name" value="WSC"/>
    <property type="match status" value="2"/>
</dbReference>
<evidence type="ECO:0000313" key="4">
    <source>
        <dbReference type="Proteomes" id="UP000284706"/>
    </source>
</evidence>
<dbReference type="PANTHER" id="PTHR45964:SF9">
    <property type="entry name" value="SULFOTRANSFERASE"/>
    <property type="match status" value="1"/>
</dbReference>
<dbReference type="InterPro" id="IPR002889">
    <property type="entry name" value="WSC_carb-bd"/>
</dbReference>
<dbReference type="Pfam" id="PF01822">
    <property type="entry name" value="WSC"/>
    <property type="match status" value="2"/>
</dbReference>
<evidence type="ECO:0000256" key="1">
    <source>
        <dbReference type="ARBA" id="ARBA00022737"/>
    </source>
</evidence>
<feature type="domain" description="WSC" evidence="2">
    <location>
        <begin position="161"/>
        <end position="262"/>
    </location>
</feature>
<keyword evidence="4" id="KW-1185">Reference proteome</keyword>
<proteinExistence type="predicted"/>
<evidence type="ECO:0000259" key="2">
    <source>
        <dbReference type="PROSITE" id="PS51212"/>
    </source>
</evidence>
<name>A0A409W0R8_9AGAR</name>
<dbReference type="Proteomes" id="UP000284706">
    <property type="component" value="Unassembled WGS sequence"/>
</dbReference>
<feature type="domain" description="WSC" evidence="2">
    <location>
        <begin position="40"/>
        <end position="138"/>
    </location>
</feature>
<dbReference type="PANTHER" id="PTHR45964">
    <property type="entry name" value="WSCD FAMILY MEMBER CG9164"/>
    <property type="match status" value="1"/>
</dbReference>
<dbReference type="AlphaFoldDB" id="A0A409W0R8"/>
<dbReference type="OrthoDB" id="5985073at2759"/>
<evidence type="ECO:0000313" key="3">
    <source>
        <dbReference type="EMBL" id="PPQ72096.1"/>
    </source>
</evidence>
<organism evidence="3 4">
    <name type="scientific">Gymnopilus dilepis</name>
    <dbReference type="NCBI Taxonomy" id="231916"/>
    <lineage>
        <taxon>Eukaryota</taxon>
        <taxon>Fungi</taxon>
        <taxon>Dikarya</taxon>
        <taxon>Basidiomycota</taxon>
        <taxon>Agaricomycotina</taxon>
        <taxon>Agaricomycetes</taxon>
        <taxon>Agaricomycetidae</taxon>
        <taxon>Agaricales</taxon>
        <taxon>Agaricineae</taxon>
        <taxon>Hymenogastraceae</taxon>
        <taxon>Gymnopilus</taxon>
    </lineage>
</organism>
<dbReference type="InParanoid" id="A0A409W0R8"/>